<evidence type="ECO:0000259" key="3">
    <source>
        <dbReference type="Pfam" id="PF20684"/>
    </source>
</evidence>
<keyword evidence="2" id="KW-1133">Transmembrane helix</keyword>
<accession>A0A9P4VS39</accession>
<keyword evidence="5" id="KW-1185">Reference proteome</keyword>
<proteinExistence type="predicted"/>
<reference evidence="4" key="1">
    <citation type="journal article" date="2020" name="Stud. Mycol.">
        <title>101 Dothideomycetes genomes: a test case for predicting lifestyles and emergence of pathogens.</title>
        <authorList>
            <person name="Haridas S."/>
            <person name="Albert R."/>
            <person name="Binder M."/>
            <person name="Bloem J."/>
            <person name="Labutti K."/>
            <person name="Salamov A."/>
            <person name="Andreopoulos B."/>
            <person name="Baker S."/>
            <person name="Barry K."/>
            <person name="Bills G."/>
            <person name="Bluhm B."/>
            <person name="Cannon C."/>
            <person name="Castanera R."/>
            <person name="Culley D."/>
            <person name="Daum C."/>
            <person name="Ezra D."/>
            <person name="Gonzalez J."/>
            <person name="Henrissat B."/>
            <person name="Kuo A."/>
            <person name="Liang C."/>
            <person name="Lipzen A."/>
            <person name="Lutzoni F."/>
            <person name="Magnuson J."/>
            <person name="Mondo S."/>
            <person name="Nolan M."/>
            <person name="Ohm R."/>
            <person name="Pangilinan J."/>
            <person name="Park H.-J."/>
            <person name="Ramirez L."/>
            <person name="Alfaro M."/>
            <person name="Sun H."/>
            <person name="Tritt A."/>
            <person name="Yoshinaga Y."/>
            <person name="Zwiers L.-H."/>
            <person name="Turgeon B."/>
            <person name="Goodwin S."/>
            <person name="Spatafora J."/>
            <person name="Crous P."/>
            <person name="Grigoriev I."/>
        </authorList>
    </citation>
    <scope>NUCLEOTIDE SEQUENCE</scope>
    <source>
        <strain evidence="4">CBS 101060</strain>
    </source>
</reference>
<feature type="transmembrane region" description="Helical" evidence="2">
    <location>
        <begin position="216"/>
        <end position="236"/>
    </location>
</feature>
<keyword evidence="2" id="KW-0472">Membrane</keyword>
<feature type="transmembrane region" description="Helical" evidence="2">
    <location>
        <begin position="103"/>
        <end position="124"/>
    </location>
</feature>
<dbReference type="PANTHER" id="PTHR39614">
    <property type="entry name" value="INTEGRAL MEMBRANE PROTEIN"/>
    <property type="match status" value="1"/>
</dbReference>
<keyword evidence="2" id="KW-0812">Transmembrane</keyword>
<feature type="transmembrane region" description="Helical" evidence="2">
    <location>
        <begin position="55"/>
        <end position="75"/>
    </location>
</feature>
<feature type="transmembrane region" description="Helical" evidence="2">
    <location>
        <begin position="22"/>
        <end position="43"/>
    </location>
</feature>
<comment type="caution">
    <text evidence="4">The sequence shown here is derived from an EMBL/GenBank/DDBJ whole genome shotgun (WGS) entry which is preliminary data.</text>
</comment>
<evidence type="ECO:0000313" key="4">
    <source>
        <dbReference type="EMBL" id="KAF2843581.1"/>
    </source>
</evidence>
<organism evidence="4 5">
    <name type="scientific">Patellaria atrata CBS 101060</name>
    <dbReference type="NCBI Taxonomy" id="1346257"/>
    <lineage>
        <taxon>Eukaryota</taxon>
        <taxon>Fungi</taxon>
        <taxon>Dikarya</taxon>
        <taxon>Ascomycota</taxon>
        <taxon>Pezizomycotina</taxon>
        <taxon>Dothideomycetes</taxon>
        <taxon>Dothideomycetes incertae sedis</taxon>
        <taxon>Patellariales</taxon>
        <taxon>Patellariaceae</taxon>
        <taxon>Patellaria</taxon>
    </lineage>
</organism>
<protein>
    <recommendedName>
        <fullName evidence="3">Rhodopsin domain-containing protein</fullName>
    </recommendedName>
</protein>
<dbReference type="OrthoDB" id="3918601at2759"/>
<gene>
    <name evidence="4" type="ORF">M501DRAFT_1006112</name>
</gene>
<sequence length="402" mass="45196">MDPLPGETGHRFALVTDENHSGYLWIASILCLVYSALVLIVRLHIKWNLYGFDDLLVLIATFMQLGEVVPLFVGMKSGLGQRDDLLDEAQLDKAGTSTFTSQIFLIIALCLAKCSIVCLMLRLFTRDMKVTRRSWWLCNITLALTIAWGIGAVVGTSTACTPSSLLKESAADQCAEPLTRWRIITAVDVVTELLLVLLPIILVWPIQMKKYIKFQVVLAFAFRIPVIGFSLAHLHFVSRYDSRRPVNTSQTIIPALVYLQFQLFWSLLSSTIPSLKAFMKSFNSGFGMEIDLDGYGYGSRQYGSNSYRLETMESAKEVAGNSKVGMKVHRKHHDDGGKGEAVKRIVSQKKEFRPETVGTETSIYHPERRREDGSSVTSDGSQDMIIRRDVQWTIHHEDVKVI</sequence>
<evidence type="ECO:0000313" key="5">
    <source>
        <dbReference type="Proteomes" id="UP000799429"/>
    </source>
</evidence>
<dbReference type="EMBL" id="MU006089">
    <property type="protein sequence ID" value="KAF2843581.1"/>
    <property type="molecule type" value="Genomic_DNA"/>
</dbReference>
<dbReference type="Pfam" id="PF20684">
    <property type="entry name" value="Fung_rhodopsin"/>
    <property type="match status" value="1"/>
</dbReference>
<evidence type="ECO:0000256" key="2">
    <source>
        <dbReference type="SAM" id="Phobius"/>
    </source>
</evidence>
<evidence type="ECO:0000256" key="1">
    <source>
        <dbReference type="SAM" id="MobiDB-lite"/>
    </source>
</evidence>
<feature type="transmembrane region" description="Helical" evidence="2">
    <location>
        <begin position="256"/>
        <end position="278"/>
    </location>
</feature>
<feature type="region of interest" description="Disordered" evidence="1">
    <location>
        <begin position="351"/>
        <end position="381"/>
    </location>
</feature>
<name>A0A9P4VS39_9PEZI</name>
<dbReference type="Proteomes" id="UP000799429">
    <property type="component" value="Unassembled WGS sequence"/>
</dbReference>
<dbReference type="InterPro" id="IPR049326">
    <property type="entry name" value="Rhodopsin_dom_fungi"/>
</dbReference>
<feature type="transmembrane region" description="Helical" evidence="2">
    <location>
        <begin position="179"/>
        <end position="204"/>
    </location>
</feature>
<feature type="transmembrane region" description="Helical" evidence="2">
    <location>
        <begin position="136"/>
        <end position="159"/>
    </location>
</feature>
<feature type="domain" description="Rhodopsin" evidence="3">
    <location>
        <begin position="42"/>
        <end position="280"/>
    </location>
</feature>
<dbReference type="PANTHER" id="PTHR39614:SF2">
    <property type="entry name" value="INTEGRAL MEMBRANE PROTEIN"/>
    <property type="match status" value="1"/>
</dbReference>
<dbReference type="AlphaFoldDB" id="A0A9P4VS39"/>